<dbReference type="PANTHER" id="PTHR11654">
    <property type="entry name" value="OLIGOPEPTIDE TRANSPORTER-RELATED"/>
    <property type="match status" value="1"/>
</dbReference>
<dbReference type="GO" id="GO:0016020">
    <property type="term" value="C:membrane"/>
    <property type="evidence" value="ECO:0007669"/>
    <property type="project" value="UniProtKB-SubCell"/>
</dbReference>
<evidence type="ECO:0000256" key="5">
    <source>
        <dbReference type="ARBA" id="ARBA00023136"/>
    </source>
</evidence>
<feature type="transmembrane region" description="Helical" evidence="6">
    <location>
        <begin position="485"/>
        <end position="506"/>
    </location>
</feature>
<dbReference type="InterPro" id="IPR000109">
    <property type="entry name" value="POT_fam"/>
</dbReference>
<accession>A0A0D9XH98</accession>
<reference evidence="7" key="3">
    <citation type="submission" date="2015-04" db="UniProtKB">
        <authorList>
            <consortium name="EnsemblPlants"/>
        </authorList>
    </citation>
    <scope>IDENTIFICATION</scope>
</reference>
<comment type="similarity">
    <text evidence="2">Belongs to the major facilitator superfamily. Proton-dependent oligopeptide transporter (POT/PTR) (TC 2.A.17) family.</text>
</comment>
<sequence>MAFFVISKNLVTFLIAVLHESKIDAAKHVSAWVGASFLTPVIGAFLADTYWGRYWTVIVFLLVYIAGMLILTVSVSLPMFSTSSEHGNVNSLLVYVGLYLAAIGSGGIRPCTKSFGADQFDSTDLGEIARKASYFSWSYLVINISSLLSGTVLVWLQDNVGWGVGCAIPTVLVIISFPLFVAGSRVYRFRKQGFSPLKSICQVIVAAVRKCNMQLPENKSLLYEPSSSSAPEGSYKIQHTNQFRCLDKAAISLPDKTCIPPISSWRLCTVTQVEELKMLLRMFPVWVSFVIFNTSSMSPTLVEQGMVMDNYVSSFAIPPASLSTIGVLTVLVMIPIYETISVPLLQRLIRQGNGFSQAPRIGIGIGLSAVTMVYAALLEMKRLAIVQSSGLSDHNVPAPLSILWQAPAYFLHGLSEVFTCIGTAHFFYDQAPDSMKSLCTAIGMLGMSSGAYLNTLILDIVAVATTSSGSPGWIPDNLNEGHLDYFFWTMAALCLINLVMFVLACMRYRGNTAS</sequence>
<evidence type="ECO:0000256" key="3">
    <source>
        <dbReference type="ARBA" id="ARBA00022692"/>
    </source>
</evidence>
<evidence type="ECO:0000256" key="4">
    <source>
        <dbReference type="ARBA" id="ARBA00022989"/>
    </source>
</evidence>
<dbReference type="GO" id="GO:0022857">
    <property type="term" value="F:transmembrane transporter activity"/>
    <property type="evidence" value="ECO:0007669"/>
    <property type="project" value="InterPro"/>
</dbReference>
<feature type="transmembrane region" description="Helical" evidence="6">
    <location>
        <begin position="132"/>
        <end position="156"/>
    </location>
</feature>
<dbReference type="InterPro" id="IPR036259">
    <property type="entry name" value="MFS_trans_sf"/>
</dbReference>
<feature type="transmembrane region" description="Helical" evidence="6">
    <location>
        <begin position="440"/>
        <end position="465"/>
    </location>
</feature>
<dbReference type="Gene3D" id="1.20.1250.20">
    <property type="entry name" value="MFS general substrate transporter like domains"/>
    <property type="match status" value="1"/>
</dbReference>
<organism evidence="7 8">
    <name type="scientific">Leersia perrieri</name>
    <dbReference type="NCBI Taxonomy" id="77586"/>
    <lineage>
        <taxon>Eukaryota</taxon>
        <taxon>Viridiplantae</taxon>
        <taxon>Streptophyta</taxon>
        <taxon>Embryophyta</taxon>
        <taxon>Tracheophyta</taxon>
        <taxon>Spermatophyta</taxon>
        <taxon>Magnoliopsida</taxon>
        <taxon>Liliopsida</taxon>
        <taxon>Poales</taxon>
        <taxon>Poaceae</taxon>
        <taxon>BOP clade</taxon>
        <taxon>Oryzoideae</taxon>
        <taxon>Oryzeae</taxon>
        <taxon>Oryzinae</taxon>
        <taxon>Leersia</taxon>
    </lineage>
</organism>
<feature type="transmembrane region" description="Helical" evidence="6">
    <location>
        <begin position="92"/>
        <end position="111"/>
    </location>
</feature>
<comment type="subcellular location">
    <subcellularLocation>
        <location evidence="1">Membrane</location>
        <topology evidence="1">Multi-pass membrane protein</topology>
    </subcellularLocation>
</comment>
<evidence type="ECO:0008006" key="9">
    <source>
        <dbReference type="Google" id="ProtNLM"/>
    </source>
</evidence>
<feature type="transmembrane region" description="Helical" evidence="6">
    <location>
        <begin position="54"/>
        <end position="80"/>
    </location>
</feature>
<evidence type="ECO:0000313" key="7">
    <source>
        <dbReference type="EnsemblPlants" id="LPERR10G00380.1"/>
    </source>
</evidence>
<feature type="transmembrane region" description="Helical" evidence="6">
    <location>
        <begin position="358"/>
        <end position="377"/>
    </location>
</feature>
<reference evidence="8" key="2">
    <citation type="submission" date="2013-12" db="EMBL/GenBank/DDBJ databases">
        <authorList>
            <person name="Yu Y."/>
            <person name="Lee S."/>
            <person name="de Baynast K."/>
            <person name="Wissotski M."/>
            <person name="Liu L."/>
            <person name="Talag J."/>
            <person name="Goicoechea J."/>
            <person name="Angelova A."/>
            <person name="Jetty R."/>
            <person name="Kudrna D."/>
            <person name="Golser W."/>
            <person name="Rivera L."/>
            <person name="Zhang J."/>
            <person name="Wing R."/>
        </authorList>
    </citation>
    <scope>NUCLEOTIDE SEQUENCE</scope>
</reference>
<dbReference type="HOGENOM" id="CLU_009313_4_3_1"/>
<evidence type="ECO:0000256" key="1">
    <source>
        <dbReference type="ARBA" id="ARBA00004141"/>
    </source>
</evidence>
<feature type="transmembrane region" description="Helical" evidence="6">
    <location>
        <begin position="409"/>
        <end position="428"/>
    </location>
</feature>
<dbReference type="SUPFAM" id="SSF103473">
    <property type="entry name" value="MFS general substrate transporter"/>
    <property type="match status" value="1"/>
</dbReference>
<evidence type="ECO:0000256" key="2">
    <source>
        <dbReference type="ARBA" id="ARBA00005982"/>
    </source>
</evidence>
<evidence type="ECO:0000256" key="6">
    <source>
        <dbReference type="SAM" id="Phobius"/>
    </source>
</evidence>
<protein>
    <recommendedName>
        <fullName evidence="9">Major facilitator superfamily (MFS) profile domain-containing protein</fullName>
    </recommendedName>
</protein>
<dbReference type="AlphaFoldDB" id="A0A0D9XH98"/>
<feature type="transmembrane region" description="Helical" evidence="6">
    <location>
        <begin position="162"/>
        <end position="182"/>
    </location>
</feature>
<dbReference type="Pfam" id="PF00854">
    <property type="entry name" value="PTR2"/>
    <property type="match status" value="1"/>
</dbReference>
<name>A0A0D9XH98_9ORYZ</name>
<keyword evidence="3 6" id="KW-0812">Transmembrane</keyword>
<dbReference type="Gramene" id="LPERR10G00380.1">
    <property type="protein sequence ID" value="LPERR10G00380.1"/>
    <property type="gene ID" value="LPERR10G00380"/>
</dbReference>
<keyword evidence="8" id="KW-1185">Reference proteome</keyword>
<dbReference type="Proteomes" id="UP000032180">
    <property type="component" value="Chromosome 10"/>
</dbReference>
<dbReference type="EnsemblPlants" id="LPERR10G00380.1">
    <property type="protein sequence ID" value="LPERR10G00380.1"/>
    <property type="gene ID" value="LPERR10G00380"/>
</dbReference>
<evidence type="ECO:0000313" key="8">
    <source>
        <dbReference type="Proteomes" id="UP000032180"/>
    </source>
</evidence>
<proteinExistence type="inferred from homology"/>
<keyword evidence="4 6" id="KW-1133">Transmembrane helix</keyword>
<reference evidence="7 8" key="1">
    <citation type="submission" date="2012-08" db="EMBL/GenBank/DDBJ databases">
        <title>Oryza genome evolution.</title>
        <authorList>
            <person name="Wing R.A."/>
        </authorList>
    </citation>
    <scope>NUCLEOTIDE SEQUENCE</scope>
</reference>
<dbReference type="eggNOG" id="KOG1237">
    <property type="taxonomic scope" value="Eukaryota"/>
</dbReference>
<feature type="transmembrane region" description="Helical" evidence="6">
    <location>
        <begin position="29"/>
        <end position="47"/>
    </location>
</feature>
<feature type="transmembrane region" description="Helical" evidence="6">
    <location>
        <begin position="315"/>
        <end position="337"/>
    </location>
</feature>
<keyword evidence="5 6" id="KW-0472">Membrane</keyword>